<accession>A0A1I8AKU5</accession>
<proteinExistence type="predicted"/>
<keyword evidence="2" id="KW-1185">Reference proteome</keyword>
<dbReference type="WBParaSite" id="L893_g6641.t1">
    <property type="protein sequence ID" value="L893_g6641.t1"/>
    <property type="gene ID" value="L893_g6641"/>
</dbReference>
<protein>
    <submittedName>
        <fullName evidence="3">Uncharacterized protein</fullName>
    </submittedName>
</protein>
<evidence type="ECO:0000256" key="1">
    <source>
        <dbReference type="SAM" id="MobiDB-lite"/>
    </source>
</evidence>
<dbReference type="AlphaFoldDB" id="A0A1I8AKU5"/>
<evidence type="ECO:0000313" key="3">
    <source>
        <dbReference type="WBParaSite" id="L893_g6641.t1"/>
    </source>
</evidence>
<organism evidence="2 3">
    <name type="scientific">Steinernema glaseri</name>
    <dbReference type="NCBI Taxonomy" id="37863"/>
    <lineage>
        <taxon>Eukaryota</taxon>
        <taxon>Metazoa</taxon>
        <taxon>Ecdysozoa</taxon>
        <taxon>Nematoda</taxon>
        <taxon>Chromadorea</taxon>
        <taxon>Rhabditida</taxon>
        <taxon>Tylenchina</taxon>
        <taxon>Panagrolaimomorpha</taxon>
        <taxon>Strongyloidoidea</taxon>
        <taxon>Steinernematidae</taxon>
        <taxon>Steinernema</taxon>
    </lineage>
</organism>
<reference evidence="3" key="1">
    <citation type="submission" date="2016-11" db="UniProtKB">
        <authorList>
            <consortium name="WormBaseParasite"/>
        </authorList>
    </citation>
    <scope>IDENTIFICATION</scope>
</reference>
<feature type="compositionally biased region" description="Basic and acidic residues" evidence="1">
    <location>
        <begin position="7"/>
        <end position="25"/>
    </location>
</feature>
<feature type="region of interest" description="Disordered" evidence="1">
    <location>
        <begin position="1"/>
        <end position="25"/>
    </location>
</feature>
<evidence type="ECO:0000313" key="2">
    <source>
        <dbReference type="Proteomes" id="UP000095287"/>
    </source>
</evidence>
<dbReference type="Proteomes" id="UP000095287">
    <property type="component" value="Unplaced"/>
</dbReference>
<sequence length="77" mass="9151">MKKGGNRPREHRTTVKDIDNMDRDRSSEKKFCELENRVQRDTWTQTNLESVTAMDIRMKQEVRGGITRDRHCVTDDQ</sequence>
<name>A0A1I8AKU5_9BILA</name>